<protein>
    <submittedName>
        <fullName evidence="2">Uncharacterized protein</fullName>
    </submittedName>
</protein>
<keyword evidence="3" id="KW-1185">Reference proteome</keyword>
<comment type="caution">
    <text evidence="2">The sequence shown here is derived from an EMBL/GenBank/DDBJ whole genome shotgun (WGS) entry which is preliminary data.</text>
</comment>
<dbReference type="Proteomes" id="UP001605036">
    <property type="component" value="Unassembled WGS sequence"/>
</dbReference>
<name>A0ABD1Y3L5_9MARC</name>
<organism evidence="2 3">
    <name type="scientific">Riccia fluitans</name>
    <dbReference type="NCBI Taxonomy" id="41844"/>
    <lineage>
        <taxon>Eukaryota</taxon>
        <taxon>Viridiplantae</taxon>
        <taxon>Streptophyta</taxon>
        <taxon>Embryophyta</taxon>
        <taxon>Marchantiophyta</taxon>
        <taxon>Marchantiopsida</taxon>
        <taxon>Marchantiidae</taxon>
        <taxon>Marchantiales</taxon>
        <taxon>Ricciaceae</taxon>
        <taxon>Riccia</taxon>
    </lineage>
</organism>
<feature type="compositionally biased region" description="Low complexity" evidence="1">
    <location>
        <begin position="16"/>
        <end position="27"/>
    </location>
</feature>
<gene>
    <name evidence="2" type="ORF">R1flu_001431</name>
</gene>
<evidence type="ECO:0000256" key="1">
    <source>
        <dbReference type="SAM" id="MobiDB-lite"/>
    </source>
</evidence>
<feature type="compositionally biased region" description="Polar residues" evidence="1">
    <location>
        <begin position="1"/>
        <end position="12"/>
    </location>
</feature>
<feature type="region of interest" description="Disordered" evidence="1">
    <location>
        <begin position="1"/>
        <end position="51"/>
    </location>
</feature>
<evidence type="ECO:0000313" key="2">
    <source>
        <dbReference type="EMBL" id="KAL2621226.1"/>
    </source>
</evidence>
<proteinExistence type="predicted"/>
<sequence>MLQLMDSSSSSGRRIPQQLQQTMQLPPGMERTGTSEHDSADVYVPDPIPVPTDTVHDSIDINLLGEEAITDEDDAEGAPREDPDIFFARFLAIPHEEGVRSSEPSRPGFSVDPKEIMFLGTRDIIVVWRGTRTDVEWQQDAIFTS</sequence>
<evidence type="ECO:0000313" key="3">
    <source>
        <dbReference type="Proteomes" id="UP001605036"/>
    </source>
</evidence>
<reference evidence="2 3" key="1">
    <citation type="submission" date="2024-09" db="EMBL/GenBank/DDBJ databases">
        <title>Chromosome-scale assembly of Riccia fluitans.</title>
        <authorList>
            <person name="Paukszto L."/>
            <person name="Sawicki J."/>
            <person name="Karawczyk K."/>
            <person name="Piernik-Szablinska J."/>
            <person name="Szczecinska M."/>
            <person name="Mazdziarz M."/>
        </authorList>
    </citation>
    <scope>NUCLEOTIDE SEQUENCE [LARGE SCALE GENOMIC DNA]</scope>
    <source>
        <strain evidence="2">Rf_01</strain>
        <tissue evidence="2">Aerial parts of the thallus</tissue>
    </source>
</reference>
<accession>A0ABD1Y3L5</accession>
<dbReference type="AlphaFoldDB" id="A0ABD1Y3L5"/>
<dbReference type="EMBL" id="JBHFFA010000006">
    <property type="protein sequence ID" value="KAL2621226.1"/>
    <property type="molecule type" value="Genomic_DNA"/>
</dbReference>